<name>A0ABY8U452_TETOB</name>
<feature type="compositionally biased region" description="Acidic residues" evidence="2">
    <location>
        <begin position="218"/>
        <end position="230"/>
    </location>
</feature>
<feature type="compositionally biased region" description="Low complexity" evidence="2">
    <location>
        <begin position="92"/>
        <end position="102"/>
    </location>
</feature>
<feature type="region of interest" description="Disordered" evidence="2">
    <location>
        <begin position="751"/>
        <end position="771"/>
    </location>
</feature>
<feature type="region of interest" description="Disordered" evidence="2">
    <location>
        <begin position="31"/>
        <end position="116"/>
    </location>
</feature>
<gene>
    <name evidence="3" type="ORF">OEZ85_012934</name>
</gene>
<sequence>MHHVWELRVHPSQRFTAAWLEAVDRWALNMASQQQQQQGLAMPPPPPPPRSQPAAAAAAGAAPVPAEPAEMHDDDYEFDSEDTDSDYEDAAEQGQAAAAGSGDSDDSDASEDDAYDMVSYLNRMTLQDDGAAAAAGDDDNDSQHSADDNISTAATAGSSVTGSRRPRWGRNGGSSSKPRSAAGGSAAAAARAAGMADDSAAGGSGELDEDSGSGSWETDSEAAEGDDDAEQQQAQGEAPAAAAAAWQGDEGSSEEEQEGSSDESDTAAMDAALTAAEEKDLLGKYQHEEQEEGEAAAAGAGSQRPPKQRRGERKRERWQAQQQAQLLVSLRLEKQGLTDKEARVIASWYASSAGGQRLGFAKLWLFDNSLGDGAAAALAPLIGPSTTEIHLSHNQISAAGAKALLGAVPLQRARGAKPLWLRMEWNQIDEAELRRYIQQDCAARKLVVDIAKELPVEQRTRTDSRGRELNLALAGSGRFGRGLAPEQQTFIVLADTVLKQLDSCKAAEAGVGGPVRRFLDRGLDEAGPKGLDFLTVLAAHEGEGLVVDRQAAVAGSRSPAFAGSSGQRSDMFLARHYSHLQLAKAHGLPAFKLAGAAGFEASLGELIKGGADLSSRQLRQLMAPAATAGLGAVAGRSLQDDFDGAVCCTRGLLDAYQDLSGLLARVSMLVAGAAPGEEPAALQELRQLLQDHQHTAPFESSPSGGGSTPAAAAAAAGGCDSGSSVLEVAQSNIAALERSLEGWEARVRGRHTPSRVLKWASSTGRTPAGPR</sequence>
<feature type="compositionally biased region" description="Low complexity" evidence="2">
    <location>
        <begin position="173"/>
        <end position="201"/>
    </location>
</feature>
<dbReference type="EMBL" id="CP126214">
    <property type="protein sequence ID" value="WIA16222.1"/>
    <property type="molecule type" value="Genomic_DNA"/>
</dbReference>
<evidence type="ECO:0000313" key="4">
    <source>
        <dbReference type="Proteomes" id="UP001244341"/>
    </source>
</evidence>
<dbReference type="InterPro" id="IPR032675">
    <property type="entry name" value="LRR_dom_sf"/>
</dbReference>
<comment type="subcellular location">
    <subcellularLocation>
        <location evidence="1">Cytoplasm</location>
        <location evidence="1">Cytoskeleton</location>
        <location evidence="1">Cilium axoneme</location>
    </subcellularLocation>
</comment>
<feature type="compositionally biased region" description="Low complexity" evidence="2">
    <location>
        <begin position="231"/>
        <end position="250"/>
    </location>
</feature>
<feature type="compositionally biased region" description="Acidic residues" evidence="2">
    <location>
        <begin position="251"/>
        <end position="265"/>
    </location>
</feature>
<feature type="compositionally biased region" description="Polar residues" evidence="2">
    <location>
        <begin position="150"/>
        <end position="162"/>
    </location>
</feature>
<evidence type="ECO:0000313" key="3">
    <source>
        <dbReference type="EMBL" id="WIA16222.1"/>
    </source>
</evidence>
<feature type="compositionally biased region" description="Acidic residues" evidence="2">
    <location>
        <begin position="72"/>
        <end position="91"/>
    </location>
</feature>
<feature type="region of interest" description="Disordered" evidence="2">
    <location>
        <begin position="694"/>
        <end position="715"/>
    </location>
</feature>
<organism evidence="3 4">
    <name type="scientific">Tetradesmus obliquus</name>
    <name type="common">Green alga</name>
    <name type="synonym">Acutodesmus obliquus</name>
    <dbReference type="NCBI Taxonomy" id="3088"/>
    <lineage>
        <taxon>Eukaryota</taxon>
        <taxon>Viridiplantae</taxon>
        <taxon>Chlorophyta</taxon>
        <taxon>core chlorophytes</taxon>
        <taxon>Chlorophyceae</taxon>
        <taxon>CS clade</taxon>
        <taxon>Sphaeropleales</taxon>
        <taxon>Scenedesmaceae</taxon>
        <taxon>Tetradesmus</taxon>
    </lineage>
</organism>
<feature type="region of interest" description="Disordered" evidence="2">
    <location>
        <begin position="288"/>
        <end position="320"/>
    </location>
</feature>
<feature type="region of interest" description="Disordered" evidence="2">
    <location>
        <begin position="130"/>
        <end position="268"/>
    </location>
</feature>
<feature type="compositionally biased region" description="Pro residues" evidence="2">
    <location>
        <begin position="42"/>
        <end position="51"/>
    </location>
</feature>
<feature type="compositionally biased region" description="Low complexity" evidence="2">
    <location>
        <begin position="31"/>
        <end position="41"/>
    </location>
</feature>
<dbReference type="Gene3D" id="3.80.10.10">
    <property type="entry name" value="Ribonuclease Inhibitor"/>
    <property type="match status" value="1"/>
</dbReference>
<evidence type="ECO:0000256" key="1">
    <source>
        <dbReference type="ARBA" id="ARBA00004430"/>
    </source>
</evidence>
<proteinExistence type="predicted"/>
<dbReference type="Proteomes" id="UP001244341">
    <property type="component" value="Chromosome 7b"/>
</dbReference>
<feature type="compositionally biased region" description="Acidic residues" evidence="2">
    <location>
        <begin position="103"/>
        <end position="115"/>
    </location>
</feature>
<reference evidence="3 4" key="1">
    <citation type="submission" date="2023-05" db="EMBL/GenBank/DDBJ databases">
        <title>A 100% complete, gapless, phased diploid assembly of the Scenedesmus obliquus UTEX 3031 genome.</title>
        <authorList>
            <person name="Biondi T.C."/>
            <person name="Hanschen E.R."/>
            <person name="Kwon T."/>
            <person name="Eng W."/>
            <person name="Kruse C.P.S."/>
            <person name="Koehler S.I."/>
            <person name="Kunde Y."/>
            <person name="Gleasner C.D."/>
            <person name="You Mak K.T."/>
            <person name="Polle J."/>
            <person name="Hovde B.T."/>
            <person name="Starkenburg S.R."/>
        </authorList>
    </citation>
    <scope>NUCLEOTIDE SEQUENCE [LARGE SCALE GENOMIC DNA]</scope>
    <source>
        <strain evidence="3 4">DOE0152z</strain>
    </source>
</reference>
<dbReference type="SUPFAM" id="SSF52047">
    <property type="entry name" value="RNI-like"/>
    <property type="match status" value="1"/>
</dbReference>
<accession>A0ABY8U452</accession>
<keyword evidence="4" id="KW-1185">Reference proteome</keyword>
<evidence type="ECO:0000256" key="2">
    <source>
        <dbReference type="SAM" id="MobiDB-lite"/>
    </source>
</evidence>
<feature type="compositionally biased region" description="Low complexity" evidence="2">
    <location>
        <begin position="52"/>
        <end position="68"/>
    </location>
</feature>
<protein>
    <submittedName>
        <fullName evidence="3">Uncharacterized protein</fullName>
    </submittedName>
</protein>